<reference evidence="1 2" key="1">
    <citation type="journal article" date="2023" name="Science">
        <title>Complex scaffold remodeling in plant triterpene biosynthesis.</title>
        <authorList>
            <person name="De La Pena R."/>
            <person name="Hodgson H."/>
            <person name="Liu J.C."/>
            <person name="Stephenson M.J."/>
            <person name="Martin A.C."/>
            <person name="Owen C."/>
            <person name="Harkess A."/>
            <person name="Leebens-Mack J."/>
            <person name="Jimenez L.E."/>
            <person name="Osbourn A."/>
            <person name="Sattely E.S."/>
        </authorList>
    </citation>
    <scope>NUCLEOTIDE SEQUENCE [LARGE SCALE GENOMIC DNA]</scope>
    <source>
        <strain evidence="2">cv. JPN11</strain>
        <tissue evidence="1">Leaf</tissue>
    </source>
</reference>
<evidence type="ECO:0000313" key="2">
    <source>
        <dbReference type="Proteomes" id="UP001164539"/>
    </source>
</evidence>
<name>A0ACC1WVQ2_MELAZ</name>
<dbReference type="Proteomes" id="UP001164539">
    <property type="component" value="Chromosome 13"/>
</dbReference>
<dbReference type="EMBL" id="CM051406">
    <property type="protein sequence ID" value="KAJ4703231.1"/>
    <property type="molecule type" value="Genomic_DNA"/>
</dbReference>
<comment type="caution">
    <text evidence="1">The sequence shown here is derived from an EMBL/GenBank/DDBJ whole genome shotgun (WGS) entry which is preliminary data.</text>
</comment>
<sequence>MCYKIIKDAGMIPKISDFGMARLFELDQTQGCTGRIAGTFGYMAPEYVMRGQFSVKSDVFSFGVLVLEIISGRMNTGFSNGEDIQNLLNDQIDQQWLQWFSCLIAAVFSPCQYPHNRQ</sequence>
<evidence type="ECO:0000313" key="1">
    <source>
        <dbReference type="EMBL" id="KAJ4703231.1"/>
    </source>
</evidence>
<organism evidence="1 2">
    <name type="scientific">Melia azedarach</name>
    <name type="common">Chinaberry tree</name>
    <dbReference type="NCBI Taxonomy" id="155640"/>
    <lineage>
        <taxon>Eukaryota</taxon>
        <taxon>Viridiplantae</taxon>
        <taxon>Streptophyta</taxon>
        <taxon>Embryophyta</taxon>
        <taxon>Tracheophyta</taxon>
        <taxon>Spermatophyta</taxon>
        <taxon>Magnoliopsida</taxon>
        <taxon>eudicotyledons</taxon>
        <taxon>Gunneridae</taxon>
        <taxon>Pentapetalae</taxon>
        <taxon>rosids</taxon>
        <taxon>malvids</taxon>
        <taxon>Sapindales</taxon>
        <taxon>Meliaceae</taxon>
        <taxon>Melia</taxon>
    </lineage>
</organism>
<keyword evidence="2" id="KW-1185">Reference proteome</keyword>
<accession>A0ACC1WVQ2</accession>
<proteinExistence type="predicted"/>
<gene>
    <name evidence="1" type="ORF">OWV82_023161</name>
</gene>
<protein>
    <submittedName>
        <fullName evidence="1">Receptor-like protein kinase</fullName>
    </submittedName>
</protein>